<feature type="binding site" evidence="5">
    <location>
        <begin position="10"/>
        <end position="15"/>
    </location>
    <ligand>
        <name>ATP</name>
        <dbReference type="ChEBI" id="CHEBI:30616"/>
    </ligand>
</feature>
<comment type="function">
    <text evidence="5">Catalyzes the phosphorylation of the 3'-hydroxyl group of dephosphocoenzyme A to form coenzyme A.</text>
</comment>
<dbReference type="Proteomes" id="UP000757461">
    <property type="component" value="Unassembled WGS sequence"/>
</dbReference>
<dbReference type="EC" id="2.7.1.24" evidence="5 6"/>
<evidence type="ECO:0000256" key="1">
    <source>
        <dbReference type="ARBA" id="ARBA00009018"/>
    </source>
</evidence>
<dbReference type="EMBL" id="JABZSQ010000084">
    <property type="protein sequence ID" value="MBF1415030.1"/>
    <property type="molecule type" value="Genomic_DNA"/>
</dbReference>
<evidence type="ECO:0000313" key="7">
    <source>
        <dbReference type="EMBL" id="MBF1415030.1"/>
    </source>
</evidence>
<reference evidence="7" key="1">
    <citation type="submission" date="2020-04" db="EMBL/GenBank/DDBJ databases">
        <title>Deep metagenomics examines the oral microbiome during advanced dental caries in children, revealing novel taxa and co-occurrences with host molecules.</title>
        <authorList>
            <person name="Baker J.L."/>
            <person name="Morton J.T."/>
            <person name="Dinis M."/>
            <person name="Alvarez R."/>
            <person name="Tran N.C."/>
            <person name="Knight R."/>
            <person name="Edlund A."/>
        </authorList>
    </citation>
    <scope>NUCLEOTIDE SEQUENCE</scope>
    <source>
        <strain evidence="7">JCVI_25_bin.9</strain>
    </source>
</reference>
<name>A0A930HZF8_9BACT</name>
<keyword evidence="4 5" id="KW-0173">Coenzyme A biosynthesis</keyword>
<dbReference type="AlphaFoldDB" id="A0A930HZF8"/>
<comment type="subcellular location">
    <subcellularLocation>
        <location evidence="5">Cytoplasm</location>
    </subcellularLocation>
</comment>
<evidence type="ECO:0000256" key="4">
    <source>
        <dbReference type="ARBA" id="ARBA00022993"/>
    </source>
</evidence>
<dbReference type="HAMAP" id="MF_00376">
    <property type="entry name" value="Dephospho_CoA_kinase"/>
    <property type="match status" value="1"/>
</dbReference>
<evidence type="ECO:0000256" key="6">
    <source>
        <dbReference type="NCBIfam" id="TIGR00152"/>
    </source>
</evidence>
<keyword evidence="5 7" id="KW-0808">Transferase</keyword>
<dbReference type="GO" id="GO:0004140">
    <property type="term" value="F:dephospho-CoA kinase activity"/>
    <property type="evidence" value="ECO:0007669"/>
    <property type="project" value="UniProtKB-UniRule"/>
</dbReference>
<keyword evidence="3 5" id="KW-0067">ATP-binding</keyword>
<evidence type="ECO:0000256" key="2">
    <source>
        <dbReference type="ARBA" id="ARBA00022741"/>
    </source>
</evidence>
<dbReference type="PANTHER" id="PTHR10695">
    <property type="entry name" value="DEPHOSPHO-COA KINASE-RELATED"/>
    <property type="match status" value="1"/>
</dbReference>
<dbReference type="SUPFAM" id="SSF52540">
    <property type="entry name" value="P-loop containing nucleoside triphosphate hydrolases"/>
    <property type="match status" value="1"/>
</dbReference>
<dbReference type="PANTHER" id="PTHR10695:SF46">
    <property type="entry name" value="BIFUNCTIONAL COENZYME A SYNTHASE-RELATED"/>
    <property type="match status" value="1"/>
</dbReference>
<comment type="pathway">
    <text evidence="5">Cofactor biosynthesis; coenzyme A biosynthesis; CoA from (R)-pantothenate: step 5/5.</text>
</comment>
<dbReference type="GO" id="GO:0005524">
    <property type="term" value="F:ATP binding"/>
    <property type="evidence" value="ECO:0007669"/>
    <property type="project" value="UniProtKB-UniRule"/>
</dbReference>
<keyword evidence="5 7" id="KW-0418">Kinase</keyword>
<keyword evidence="5" id="KW-0963">Cytoplasm</keyword>
<dbReference type="Gene3D" id="3.40.50.300">
    <property type="entry name" value="P-loop containing nucleotide triphosphate hydrolases"/>
    <property type="match status" value="1"/>
</dbReference>
<dbReference type="InterPro" id="IPR027417">
    <property type="entry name" value="P-loop_NTPase"/>
</dbReference>
<protein>
    <recommendedName>
        <fullName evidence="5 6">Dephospho-CoA kinase</fullName>
        <ecNumber evidence="5 6">2.7.1.24</ecNumber>
    </recommendedName>
    <alternativeName>
        <fullName evidence="5">Dephosphocoenzyme A kinase</fullName>
    </alternativeName>
</protein>
<dbReference type="Pfam" id="PF01121">
    <property type="entry name" value="CoaE"/>
    <property type="match status" value="1"/>
</dbReference>
<comment type="similarity">
    <text evidence="1 5">Belongs to the CoaE family.</text>
</comment>
<evidence type="ECO:0000313" key="8">
    <source>
        <dbReference type="Proteomes" id="UP000757461"/>
    </source>
</evidence>
<comment type="caution">
    <text evidence="7">The sequence shown here is derived from an EMBL/GenBank/DDBJ whole genome shotgun (WGS) entry which is preliminary data.</text>
</comment>
<proteinExistence type="inferred from homology"/>
<dbReference type="GO" id="GO:0015937">
    <property type="term" value="P:coenzyme A biosynthetic process"/>
    <property type="evidence" value="ECO:0007669"/>
    <property type="project" value="UniProtKB-UniRule"/>
</dbReference>
<gene>
    <name evidence="5 7" type="primary">coaE</name>
    <name evidence="7" type="ORF">HXN33_05560</name>
</gene>
<dbReference type="NCBIfam" id="TIGR00152">
    <property type="entry name" value="dephospho-CoA kinase"/>
    <property type="match status" value="1"/>
</dbReference>
<dbReference type="CDD" id="cd02022">
    <property type="entry name" value="DPCK"/>
    <property type="match status" value="1"/>
</dbReference>
<sequence length="194" mass="21837">MIVALTGGIGSGKSYVCQLLKAHGIDVYDCDAHAKQLMRTSDTLQRELSMLVGEDVYRDGVLQKAVLAQYLLHSDGHMQAVNNIIHPAVAYDFEQSGFTWLESAIFFDSGFYKRTHVDKVVCVTAPIDVRVQRVMMRDHISKDKALDWISHQLPQEEVLQRSDYEIINDGLHPLEPQITHLLSQLGTSCATLKR</sequence>
<dbReference type="PROSITE" id="PS51219">
    <property type="entry name" value="DPCK"/>
    <property type="match status" value="1"/>
</dbReference>
<organism evidence="7 8">
    <name type="scientific">Prevotella histicola</name>
    <dbReference type="NCBI Taxonomy" id="470565"/>
    <lineage>
        <taxon>Bacteria</taxon>
        <taxon>Pseudomonadati</taxon>
        <taxon>Bacteroidota</taxon>
        <taxon>Bacteroidia</taxon>
        <taxon>Bacteroidales</taxon>
        <taxon>Prevotellaceae</taxon>
        <taxon>Prevotella</taxon>
    </lineage>
</organism>
<evidence type="ECO:0000256" key="5">
    <source>
        <dbReference type="HAMAP-Rule" id="MF_00376"/>
    </source>
</evidence>
<evidence type="ECO:0000256" key="3">
    <source>
        <dbReference type="ARBA" id="ARBA00022840"/>
    </source>
</evidence>
<accession>A0A930HZF8</accession>
<comment type="catalytic activity">
    <reaction evidence="5">
        <text>3'-dephospho-CoA + ATP = ADP + CoA + H(+)</text>
        <dbReference type="Rhea" id="RHEA:18245"/>
        <dbReference type="ChEBI" id="CHEBI:15378"/>
        <dbReference type="ChEBI" id="CHEBI:30616"/>
        <dbReference type="ChEBI" id="CHEBI:57287"/>
        <dbReference type="ChEBI" id="CHEBI:57328"/>
        <dbReference type="ChEBI" id="CHEBI:456216"/>
        <dbReference type="EC" id="2.7.1.24"/>
    </reaction>
</comment>
<dbReference type="GO" id="GO:0005737">
    <property type="term" value="C:cytoplasm"/>
    <property type="evidence" value="ECO:0007669"/>
    <property type="project" value="UniProtKB-SubCell"/>
</dbReference>
<dbReference type="InterPro" id="IPR001977">
    <property type="entry name" value="Depp_CoAkinase"/>
</dbReference>
<keyword evidence="2 5" id="KW-0547">Nucleotide-binding</keyword>